<dbReference type="EMBL" id="BQXS01012012">
    <property type="protein sequence ID" value="GKT19056.1"/>
    <property type="molecule type" value="Genomic_DNA"/>
</dbReference>
<dbReference type="InterPro" id="IPR032675">
    <property type="entry name" value="LRR_dom_sf"/>
</dbReference>
<feature type="compositionally biased region" description="Acidic residues" evidence="1">
    <location>
        <begin position="700"/>
        <end position="712"/>
    </location>
</feature>
<proteinExistence type="predicted"/>
<evidence type="ECO:0000256" key="1">
    <source>
        <dbReference type="SAM" id="MobiDB-lite"/>
    </source>
</evidence>
<feature type="compositionally biased region" description="Basic and acidic residues" evidence="1">
    <location>
        <begin position="93"/>
        <end position="104"/>
    </location>
</feature>
<evidence type="ECO:0000313" key="2">
    <source>
        <dbReference type="EMBL" id="GKT19056.1"/>
    </source>
</evidence>
<sequence>MALDHGITEPFGSRKTPIVPFFPSAKKIVALSVHATPIRCKQLNALLMYFSNMFPGDIRDIWHKDDVIIEHQWQPALKAWEMNSTIRKKGWEKKREERDKRDQRSIQALEDSNSSEEDEEERGGKEEEEEEEDQLSQEEEQSDLKAQANFPSFQPHDILIPSFSISYNGILEAEIAQGIPDVSDFFKILAYCETVDLSFIRLDSLTPQDKVFEKLQHRRVKNLNLSGTGLWRIEPALLSMITQNQCNSSLSSLVLSHNQFLPKSIIDLIPPFKRRKLTLDYLNLDFSLNAVEESKMDISELLHPIIVNNSDLRLSIRGLSCHSIRQLSTSLSNHLAACVSQANPHPFCWSKKKEHLSGSLPEPQLCFSLFPISAILLCLPSKLTLDYLNLDFSLNAVEESKMDISELLHPIIVNNSDLRLSIRGLSCHSIRQLSTSLSNHLAACVSQANPHPFCWSKKKEHLSGSLPEPQLCFSLFPTHAEFNDFEEAERKAKKEGRVDDGMFSFVEDKQDLDLYRVIGIILASSPCAAVSVCKHSQQMWKYVCKGICRRETADDGAVKMRKITTLNIVCPNPIDVKEFVCILQEIDKEERKDPLDSSDDIMNDLRIVWRASDVGIMGCGEDVDIHDHVELGKDDTSESPREMDIDDIFVHKKDIGIGMKWKSRIDFQIIGRIPQFKDEGKIVVWAAMGEDIGIVPGQEKEDEEDDFNDDEISYDHESSSFL</sequence>
<protein>
    <submittedName>
        <fullName evidence="2">Uncharacterized protein</fullName>
    </submittedName>
</protein>
<keyword evidence="3" id="KW-1185">Reference proteome</keyword>
<name>A0ABQ5JVL4_9EUKA</name>
<dbReference type="Proteomes" id="UP001057375">
    <property type="component" value="Unassembled WGS sequence"/>
</dbReference>
<feature type="region of interest" description="Disordered" evidence="1">
    <location>
        <begin position="694"/>
        <end position="722"/>
    </location>
</feature>
<evidence type="ECO:0000313" key="3">
    <source>
        <dbReference type="Proteomes" id="UP001057375"/>
    </source>
</evidence>
<feature type="compositionally biased region" description="Basic and acidic residues" evidence="1">
    <location>
        <begin position="713"/>
        <end position="722"/>
    </location>
</feature>
<comment type="caution">
    <text evidence="2">The sequence shown here is derived from an EMBL/GenBank/DDBJ whole genome shotgun (WGS) entry which is preliminary data.</text>
</comment>
<gene>
    <name evidence="2" type="ORF">ADUPG1_011432</name>
</gene>
<dbReference type="Gene3D" id="3.80.10.10">
    <property type="entry name" value="Ribonuclease Inhibitor"/>
    <property type="match status" value="1"/>
</dbReference>
<accession>A0ABQ5JVL4</accession>
<reference evidence="2" key="1">
    <citation type="submission" date="2022-03" db="EMBL/GenBank/DDBJ databases">
        <title>Draft genome sequence of Aduncisulcus paluster, a free-living microaerophilic Fornicata.</title>
        <authorList>
            <person name="Yuyama I."/>
            <person name="Kume K."/>
            <person name="Tamura T."/>
            <person name="Inagaki Y."/>
            <person name="Hashimoto T."/>
        </authorList>
    </citation>
    <scope>NUCLEOTIDE SEQUENCE</scope>
    <source>
        <strain evidence="2">NY0171</strain>
    </source>
</reference>
<feature type="region of interest" description="Disordered" evidence="1">
    <location>
        <begin position="89"/>
        <end position="144"/>
    </location>
</feature>
<organism evidence="2 3">
    <name type="scientific">Aduncisulcus paluster</name>
    <dbReference type="NCBI Taxonomy" id="2918883"/>
    <lineage>
        <taxon>Eukaryota</taxon>
        <taxon>Metamonada</taxon>
        <taxon>Carpediemonas-like organisms</taxon>
        <taxon>Aduncisulcus</taxon>
    </lineage>
</organism>
<feature type="compositionally biased region" description="Acidic residues" evidence="1">
    <location>
        <begin position="113"/>
        <end position="141"/>
    </location>
</feature>